<evidence type="ECO:0000313" key="3">
    <source>
        <dbReference type="Proteomes" id="UP000516314"/>
    </source>
</evidence>
<dbReference type="EMBL" id="LR881468">
    <property type="protein sequence ID" value="CAD5325375.1"/>
    <property type="molecule type" value="Genomic_DNA"/>
</dbReference>
<accession>A0A7G2ERI9</accession>
<dbReference type="PANTHER" id="PTHR31170:SF25">
    <property type="entry name" value="BNAA09G04570D PROTEIN"/>
    <property type="match status" value="1"/>
</dbReference>
<reference evidence="2 3" key="1">
    <citation type="submission" date="2020-09" db="EMBL/GenBank/DDBJ databases">
        <authorList>
            <person name="Ashkenazy H."/>
        </authorList>
    </citation>
    <scope>NUCLEOTIDE SEQUENCE [LARGE SCALE GENOMIC DNA]</scope>
    <source>
        <strain evidence="3">cv. Cdm-0</strain>
    </source>
</reference>
<proteinExistence type="predicted"/>
<name>A0A7G2ERI9_ARATH</name>
<dbReference type="AlphaFoldDB" id="A0A7G2ERI9"/>
<feature type="region of interest" description="Disordered" evidence="1">
    <location>
        <begin position="510"/>
        <end position="537"/>
    </location>
</feature>
<protein>
    <submittedName>
        <fullName evidence="2">(thale cress) hypothetical protein</fullName>
    </submittedName>
</protein>
<dbReference type="Proteomes" id="UP000516314">
    <property type="component" value="Chromosome 3"/>
</dbReference>
<dbReference type="PANTHER" id="PTHR31170">
    <property type="entry name" value="BNAC04G53230D PROTEIN"/>
    <property type="match status" value="1"/>
</dbReference>
<dbReference type="InterPro" id="IPR004158">
    <property type="entry name" value="DUF247_pln"/>
</dbReference>
<organism evidence="2 3">
    <name type="scientific">Arabidopsis thaliana</name>
    <name type="common">Mouse-ear cress</name>
    <dbReference type="NCBI Taxonomy" id="3702"/>
    <lineage>
        <taxon>Eukaryota</taxon>
        <taxon>Viridiplantae</taxon>
        <taxon>Streptophyta</taxon>
        <taxon>Embryophyta</taxon>
        <taxon>Tracheophyta</taxon>
        <taxon>Spermatophyta</taxon>
        <taxon>Magnoliopsida</taxon>
        <taxon>eudicotyledons</taxon>
        <taxon>Gunneridae</taxon>
        <taxon>Pentapetalae</taxon>
        <taxon>rosids</taxon>
        <taxon>malvids</taxon>
        <taxon>Brassicales</taxon>
        <taxon>Brassicaceae</taxon>
        <taxon>Camelineae</taxon>
        <taxon>Arabidopsis</taxon>
    </lineage>
</organism>
<evidence type="ECO:0000256" key="1">
    <source>
        <dbReference type="SAM" id="MobiDB-lite"/>
    </source>
</evidence>
<gene>
    <name evidence="2" type="ORF">AT9943_LOCUS13221</name>
</gene>
<dbReference type="Pfam" id="PF03140">
    <property type="entry name" value="DUF247"/>
    <property type="match status" value="1"/>
</dbReference>
<sequence length="573" mass="66110">MDLVNVHSNDQPILINKDMLTNNQLSEPVKDQNLHGLAEISTLQRCGGTEEITRPGQDQDYKSQEQTCSVFCEIEVIGERSEETTGDSWLISLRDKLDQAHRDDDTTIWGELCIYKVPHYLKKKDNKLYSPQTVSVGLYHHGEERLWSMECHKWRAVYKVLKRNKNHRIEMYTDAMRELEEKARACYEGPISLSSNEFTEMLVLDGCFVLELFRGTVEGFSKIGYAQNDPVFAMRGLMHSFHRDMVMLENQLPLFILDRLLELQLGTHNQTGIVAHLAIKFFNPLLPMMETLTEVDQPKLMNGQEKSLDILDDKGKLHCLDVFRQSLLQSNPTPNQRSRLMRLTKNTYVVDKRLQQLVDCVTELRGAGVKFRRRNTDRFWDIQFKNGYLEIPKLLIHDGTKSLFSNLIAFEQCHIESSNDITSYIIFMDNLIKSNEDVSYLLYRGIIEHWLGSDSEVADLFKQLCQEVVFDLQNSHLPRLSADVDCFSNRRWNVFKRILIYKYQKLSAATSGNKKGRGNREVNQRAPVEMSEEGAAKAEEQRQNENSFLLTWLGLGIVILIEGIILAASESLF</sequence>
<evidence type="ECO:0000313" key="2">
    <source>
        <dbReference type="EMBL" id="CAD5325375.1"/>
    </source>
</evidence>